<evidence type="ECO:0000313" key="3">
    <source>
        <dbReference type="Proteomes" id="UP000232323"/>
    </source>
</evidence>
<sequence>MEPAKLQVQRFSSATSPAVVWMKKSFYLRNCCFEPLVEESAHCPSPSRRPKPLQDDEACSELVESSTADQQALYLGDIAHADTRTSSVASSRGSFPSFISTRSFFTNAFEKSSGILSNLSAQTSLRAGKAGNLVGAYSLRTGRSTTILGDVHSSRHTKSPNDSPLGMDQLSRRSSAHLQAQHSEFLSPKLAKSRAVKLLMLREASNIEGSPFSRRKSRILPDPEYDSNLGAGGDVESKNMNVKSRPLPRRAFSNDTRRKYPEERENRSPPRAYSNVLRTKAVNKSGENMECRANSNQSNQRKEGDRVFPRRAFSNENTSKLPDDRSCLQEEALVTIQNRSMSES</sequence>
<evidence type="ECO:0000313" key="2">
    <source>
        <dbReference type="EMBL" id="GAX74919.1"/>
    </source>
</evidence>
<feature type="region of interest" description="Disordered" evidence="1">
    <location>
        <begin position="149"/>
        <end position="184"/>
    </location>
</feature>
<evidence type="ECO:0000256" key="1">
    <source>
        <dbReference type="SAM" id="MobiDB-lite"/>
    </source>
</evidence>
<keyword evidence="3" id="KW-1185">Reference proteome</keyword>
<gene>
    <name evidence="2" type="ORF">CEUSTIGMA_g2365.t1</name>
</gene>
<proteinExistence type="predicted"/>
<comment type="caution">
    <text evidence="2">The sequence shown here is derived from an EMBL/GenBank/DDBJ whole genome shotgun (WGS) entry which is preliminary data.</text>
</comment>
<name>A0A250WW32_9CHLO</name>
<accession>A0A250WW32</accession>
<reference evidence="2 3" key="1">
    <citation type="submission" date="2017-08" db="EMBL/GenBank/DDBJ databases">
        <title>Acidophilic green algal genome provides insights into adaptation to an acidic environment.</title>
        <authorList>
            <person name="Hirooka S."/>
            <person name="Hirose Y."/>
            <person name="Kanesaki Y."/>
            <person name="Higuchi S."/>
            <person name="Fujiwara T."/>
            <person name="Onuma R."/>
            <person name="Era A."/>
            <person name="Ohbayashi R."/>
            <person name="Uzuka A."/>
            <person name="Nozaki H."/>
            <person name="Yoshikawa H."/>
            <person name="Miyagishima S.Y."/>
        </authorList>
    </citation>
    <scope>NUCLEOTIDE SEQUENCE [LARGE SCALE GENOMIC DNA]</scope>
    <source>
        <strain evidence="2 3">NIES-2499</strain>
    </source>
</reference>
<feature type="region of interest" description="Disordered" evidence="1">
    <location>
        <begin position="210"/>
        <end position="326"/>
    </location>
</feature>
<dbReference type="Proteomes" id="UP000232323">
    <property type="component" value="Unassembled WGS sequence"/>
</dbReference>
<dbReference type="EMBL" id="BEGY01000009">
    <property type="protein sequence ID" value="GAX74919.1"/>
    <property type="molecule type" value="Genomic_DNA"/>
</dbReference>
<feature type="compositionally biased region" description="Basic and acidic residues" evidence="1">
    <location>
        <begin position="255"/>
        <end position="268"/>
    </location>
</feature>
<dbReference type="AlphaFoldDB" id="A0A250WW32"/>
<feature type="compositionally biased region" description="Polar residues" evidence="1">
    <location>
        <begin position="172"/>
        <end position="184"/>
    </location>
</feature>
<protein>
    <submittedName>
        <fullName evidence="2">Uncharacterized protein</fullName>
    </submittedName>
</protein>
<organism evidence="2 3">
    <name type="scientific">Chlamydomonas eustigma</name>
    <dbReference type="NCBI Taxonomy" id="1157962"/>
    <lineage>
        <taxon>Eukaryota</taxon>
        <taxon>Viridiplantae</taxon>
        <taxon>Chlorophyta</taxon>
        <taxon>core chlorophytes</taxon>
        <taxon>Chlorophyceae</taxon>
        <taxon>CS clade</taxon>
        <taxon>Chlamydomonadales</taxon>
        <taxon>Chlamydomonadaceae</taxon>
        <taxon>Chlamydomonas</taxon>
    </lineage>
</organism>